<dbReference type="STRING" id="1293598.IV56_GL002113"/>
<keyword evidence="5 6" id="KW-0472">Membrane</keyword>
<dbReference type="PANTHER" id="PTHR10057:SF0">
    <property type="entry name" value="TRANSLOCATOR PROTEIN"/>
    <property type="match status" value="1"/>
</dbReference>
<evidence type="ECO:0000313" key="8">
    <source>
        <dbReference type="Proteomes" id="UP000050969"/>
    </source>
</evidence>
<dbReference type="CDD" id="cd15904">
    <property type="entry name" value="TSPO_MBR"/>
    <property type="match status" value="1"/>
</dbReference>
<dbReference type="Pfam" id="PF03073">
    <property type="entry name" value="TspO_MBR"/>
    <property type="match status" value="1"/>
</dbReference>
<evidence type="ECO:0000256" key="6">
    <source>
        <dbReference type="SAM" id="Phobius"/>
    </source>
</evidence>
<dbReference type="RefSeq" id="WP_056993215.1">
    <property type="nucleotide sequence ID" value="NZ_JQCE01000058.1"/>
</dbReference>
<dbReference type="InterPro" id="IPR038330">
    <property type="entry name" value="TspO/MBR-related_sf"/>
</dbReference>
<evidence type="ECO:0000256" key="5">
    <source>
        <dbReference type="ARBA" id="ARBA00023136"/>
    </source>
</evidence>
<name>A0A0R2MUB4_9LACO</name>
<comment type="caution">
    <text evidence="7">The sequence shown here is derived from an EMBL/GenBank/DDBJ whole genome shotgun (WGS) entry which is preliminary data.</text>
</comment>
<dbReference type="FunFam" id="1.20.1260.100:FF:000001">
    <property type="entry name" value="translocator protein 2"/>
    <property type="match status" value="1"/>
</dbReference>
<evidence type="ECO:0000256" key="1">
    <source>
        <dbReference type="ARBA" id="ARBA00004141"/>
    </source>
</evidence>
<comment type="similarity">
    <text evidence="2">Belongs to the TspO/BZRP family.</text>
</comment>
<proteinExistence type="inferred from homology"/>
<evidence type="ECO:0000256" key="2">
    <source>
        <dbReference type="ARBA" id="ARBA00007524"/>
    </source>
</evidence>
<keyword evidence="8" id="KW-1185">Reference proteome</keyword>
<feature type="transmembrane region" description="Helical" evidence="6">
    <location>
        <begin position="83"/>
        <end position="101"/>
    </location>
</feature>
<feature type="transmembrane region" description="Helical" evidence="6">
    <location>
        <begin position="137"/>
        <end position="159"/>
    </location>
</feature>
<dbReference type="GO" id="GO:0033013">
    <property type="term" value="P:tetrapyrrole metabolic process"/>
    <property type="evidence" value="ECO:0007669"/>
    <property type="project" value="UniProtKB-ARBA"/>
</dbReference>
<evidence type="ECO:0000256" key="3">
    <source>
        <dbReference type="ARBA" id="ARBA00022692"/>
    </source>
</evidence>
<keyword evidence="3 6" id="KW-0812">Transmembrane</keyword>
<evidence type="ECO:0000313" key="7">
    <source>
        <dbReference type="EMBL" id="KRO15922.1"/>
    </source>
</evidence>
<feature type="transmembrane region" description="Helical" evidence="6">
    <location>
        <begin position="107"/>
        <end position="125"/>
    </location>
</feature>
<dbReference type="PIRSF" id="PIRSF005859">
    <property type="entry name" value="PBR"/>
    <property type="match status" value="1"/>
</dbReference>
<reference evidence="7 8" key="1">
    <citation type="journal article" date="2015" name="Genome Announc.">
        <title>Expanding the biotechnology potential of lactobacilli through comparative genomics of 213 strains and associated genera.</title>
        <authorList>
            <person name="Sun Z."/>
            <person name="Harris H.M."/>
            <person name="McCann A."/>
            <person name="Guo C."/>
            <person name="Argimon S."/>
            <person name="Zhang W."/>
            <person name="Yang X."/>
            <person name="Jeffery I.B."/>
            <person name="Cooney J.C."/>
            <person name="Kagawa T.F."/>
            <person name="Liu W."/>
            <person name="Song Y."/>
            <person name="Salvetti E."/>
            <person name="Wrobel A."/>
            <person name="Rasinkangas P."/>
            <person name="Parkhill J."/>
            <person name="Rea M.C."/>
            <person name="O'Sullivan O."/>
            <person name="Ritari J."/>
            <person name="Douillard F.P."/>
            <person name="Paul Ross R."/>
            <person name="Yang R."/>
            <person name="Briner A.E."/>
            <person name="Felis G.E."/>
            <person name="de Vos W.M."/>
            <person name="Barrangou R."/>
            <person name="Klaenhammer T.R."/>
            <person name="Caufield P.W."/>
            <person name="Cui Y."/>
            <person name="Zhang H."/>
            <person name="O'Toole P.W."/>
        </authorList>
    </citation>
    <scope>NUCLEOTIDE SEQUENCE [LARGE SCALE GENOMIC DNA]</scope>
    <source>
        <strain evidence="7 8">DSM 24301</strain>
    </source>
</reference>
<accession>A0A0R2MUB4</accession>
<protein>
    <submittedName>
        <fullName evidence="7">Tryptophan-rich sensory protein</fullName>
    </submittedName>
</protein>
<comment type="subcellular location">
    <subcellularLocation>
        <location evidence="1">Membrane</location>
        <topology evidence="1">Multi-pass membrane protein</topology>
    </subcellularLocation>
</comment>
<organism evidence="7 8">
    <name type="scientific">Lacticaseibacillus saniviri JCM 17471 = DSM 24301</name>
    <dbReference type="NCBI Taxonomy" id="1293598"/>
    <lineage>
        <taxon>Bacteria</taxon>
        <taxon>Bacillati</taxon>
        <taxon>Bacillota</taxon>
        <taxon>Bacilli</taxon>
        <taxon>Lactobacillales</taxon>
        <taxon>Lactobacillaceae</taxon>
        <taxon>Lacticaseibacillus</taxon>
    </lineage>
</organism>
<dbReference type="InterPro" id="IPR004307">
    <property type="entry name" value="TspO_MBR"/>
</dbReference>
<keyword evidence="4 6" id="KW-1133">Transmembrane helix</keyword>
<dbReference type="GO" id="GO:0016020">
    <property type="term" value="C:membrane"/>
    <property type="evidence" value="ECO:0007669"/>
    <property type="project" value="UniProtKB-SubCell"/>
</dbReference>
<evidence type="ECO:0000256" key="4">
    <source>
        <dbReference type="ARBA" id="ARBA00022989"/>
    </source>
</evidence>
<dbReference type="PATRIC" id="fig|1293598.4.peg.2207"/>
<feature type="transmembrane region" description="Helical" evidence="6">
    <location>
        <begin position="51"/>
        <end position="71"/>
    </location>
</feature>
<feature type="transmembrane region" description="Helical" evidence="6">
    <location>
        <begin position="12"/>
        <end position="31"/>
    </location>
</feature>
<dbReference type="AlphaFoldDB" id="A0A0R2MUB4"/>
<dbReference type="PANTHER" id="PTHR10057">
    <property type="entry name" value="PERIPHERAL-TYPE BENZODIAZEPINE RECEPTOR"/>
    <property type="match status" value="1"/>
</dbReference>
<gene>
    <name evidence="7" type="ORF">IV56_GL002113</name>
</gene>
<dbReference type="Gene3D" id="1.20.1260.100">
    <property type="entry name" value="TspO/MBR protein"/>
    <property type="match status" value="1"/>
</dbReference>
<dbReference type="Proteomes" id="UP000050969">
    <property type="component" value="Unassembled WGS sequence"/>
</dbReference>
<dbReference type="EMBL" id="JQCE01000058">
    <property type="protein sequence ID" value="KRO15922.1"/>
    <property type="molecule type" value="Genomic_DNA"/>
</dbReference>
<sequence>MIAKRKINWLHLFIFVVVVEMTGILSGVLAGDIKTHYLALNLPIFSPPAAVFGPVWTILYLMIGISGYLVLNDSASRATTRINFWLFVSQLILNFCWSIVFFGGNQYFIGLIIIILLDAVVIMCIRSFKPVNRVAAYLLVPYLLWLLFATYLTFGVALLN</sequence>